<dbReference type="SUPFAM" id="SSF53335">
    <property type="entry name" value="S-adenosyl-L-methionine-dependent methyltransferases"/>
    <property type="match status" value="1"/>
</dbReference>
<dbReference type="GO" id="GO:0032259">
    <property type="term" value="P:methylation"/>
    <property type="evidence" value="ECO:0007669"/>
    <property type="project" value="UniProtKB-KW"/>
</dbReference>
<dbReference type="EMBL" id="WNKU01000005">
    <property type="protein sequence ID" value="MTV48638.1"/>
    <property type="molecule type" value="Genomic_DNA"/>
</dbReference>
<dbReference type="PANTHER" id="PTHR12049:SF7">
    <property type="entry name" value="PROTEIN ARGININE METHYLTRANSFERASE NDUFAF7, MITOCHONDRIAL"/>
    <property type="match status" value="1"/>
</dbReference>
<evidence type="ECO:0000313" key="4">
    <source>
        <dbReference type="Proteomes" id="UP000430670"/>
    </source>
</evidence>
<accession>A0A6I3SIF2</accession>
<dbReference type="Gene3D" id="3.40.50.12710">
    <property type="match status" value="1"/>
</dbReference>
<organism evidence="3 4">
    <name type="scientific">Heliobacterium mobile</name>
    <name type="common">Heliobacillus mobilis</name>
    <dbReference type="NCBI Taxonomy" id="28064"/>
    <lineage>
        <taxon>Bacteria</taxon>
        <taxon>Bacillati</taxon>
        <taxon>Bacillota</taxon>
        <taxon>Clostridia</taxon>
        <taxon>Eubacteriales</taxon>
        <taxon>Heliobacteriaceae</taxon>
        <taxon>Heliobacterium</taxon>
    </lineage>
</organism>
<dbReference type="PANTHER" id="PTHR12049">
    <property type="entry name" value="PROTEIN ARGININE METHYLTRANSFERASE NDUFAF7, MITOCHONDRIAL"/>
    <property type="match status" value="1"/>
</dbReference>
<evidence type="ECO:0000313" key="3">
    <source>
        <dbReference type="EMBL" id="MTV48638.1"/>
    </source>
</evidence>
<evidence type="ECO:0000256" key="2">
    <source>
        <dbReference type="ARBA" id="ARBA00022679"/>
    </source>
</evidence>
<dbReference type="Proteomes" id="UP000430670">
    <property type="component" value="Unassembled WGS sequence"/>
</dbReference>
<dbReference type="Pfam" id="PF02636">
    <property type="entry name" value="Methyltransf_28"/>
    <property type="match status" value="1"/>
</dbReference>
<evidence type="ECO:0000256" key="1">
    <source>
        <dbReference type="ARBA" id="ARBA00022603"/>
    </source>
</evidence>
<dbReference type="InterPro" id="IPR038375">
    <property type="entry name" value="NDUFAF7_sf"/>
</dbReference>
<gene>
    <name evidence="3" type="ORF">GJ688_06545</name>
</gene>
<dbReference type="AlphaFoldDB" id="A0A6I3SIF2"/>
<dbReference type="GO" id="GO:0035243">
    <property type="term" value="F:protein-arginine omega-N symmetric methyltransferase activity"/>
    <property type="evidence" value="ECO:0007669"/>
    <property type="project" value="TreeGrafter"/>
</dbReference>
<reference evidence="3 4" key="1">
    <citation type="submission" date="2019-11" db="EMBL/GenBank/DDBJ databases">
        <title>Whole-genome sequence of a the green, strictly anaerobic photosynthetic bacterium Heliobacillus mobilis DSM 6151.</title>
        <authorList>
            <person name="Kyndt J.A."/>
            <person name="Meyer T.E."/>
        </authorList>
    </citation>
    <scope>NUCLEOTIDE SEQUENCE [LARGE SCALE GENOMIC DNA]</scope>
    <source>
        <strain evidence="3 4">DSM 6151</strain>
    </source>
</reference>
<keyword evidence="1 3" id="KW-0489">Methyltransferase</keyword>
<sequence length="400" mass="45453">MMNPRRLTMTHLTPLQQEIFSTIEKEGPIPFRDFMNLALYHHQYGYYTSGEPPMGPAGDFITSPEISPLFGRLIARQLEEMWDKLERPVPFHIVEFGPGRGILAQAILESISSRLLKESLIYHLVEISPALRRQQEDRLISLPYSIYEAPSQAIAGSYGWSSPEELPTGICGCVLTNEFLDALPVHRLQWTEGRFVELYVTNSSDGDEPFQWQKGPLSDPRLLSWVDRHISGQHIVLDEGQVVDVNMAATDWLSSVDSLLRQGFILTIDYGHQAPELYDNVRMDGTLMCYHQHRADPAPLSKAGEKDMTAHLDYTALQRVGTELGWHNLGLTNQMWFLSGLLRPDDFAMTSEMTVQEFRQRQALKKLLMPGGMGEIFKVLIQSKGIYTDSLLGLHQLRLR</sequence>
<dbReference type="InterPro" id="IPR029063">
    <property type="entry name" value="SAM-dependent_MTases_sf"/>
</dbReference>
<dbReference type="OrthoDB" id="9794208at2"/>
<protein>
    <submittedName>
        <fullName evidence="3">SAM-dependent methyltransferase</fullName>
    </submittedName>
</protein>
<comment type="caution">
    <text evidence="3">The sequence shown here is derived from an EMBL/GenBank/DDBJ whole genome shotgun (WGS) entry which is preliminary data.</text>
</comment>
<name>A0A6I3SIF2_HELMO</name>
<keyword evidence="2 3" id="KW-0808">Transferase</keyword>
<keyword evidence="4" id="KW-1185">Reference proteome</keyword>
<dbReference type="InterPro" id="IPR003788">
    <property type="entry name" value="NDUFAF7"/>
</dbReference>
<proteinExistence type="predicted"/>